<dbReference type="EMBL" id="CP045068">
    <property type="protein sequence ID" value="QFQ92934.1"/>
    <property type="molecule type" value="Genomic_DNA"/>
</dbReference>
<dbReference type="CDD" id="cd00093">
    <property type="entry name" value="HTH_XRE"/>
    <property type="match status" value="1"/>
</dbReference>
<name>A0A5P8JVX7_9LACO</name>
<evidence type="ECO:0000313" key="3">
    <source>
        <dbReference type="Proteomes" id="UP000388452"/>
    </source>
</evidence>
<evidence type="ECO:0000259" key="1">
    <source>
        <dbReference type="PROSITE" id="PS50943"/>
    </source>
</evidence>
<dbReference type="InterPro" id="IPR010982">
    <property type="entry name" value="Lambda_DNA-bd_dom_sf"/>
</dbReference>
<dbReference type="Pfam" id="PF01381">
    <property type="entry name" value="HTH_3"/>
    <property type="match status" value="1"/>
</dbReference>
<protein>
    <submittedName>
        <fullName evidence="2">Helix-turn-helix domain-containing protein</fullName>
    </submittedName>
</protein>
<dbReference type="Gene3D" id="1.10.260.40">
    <property type="entry name" value="lambda repressor-like DNA-binding domains"/>
    <property type="match status" value="1"/>
</dbReference>
<proteinExistence type="predicted"/>
<accession>A0A5P8JVX7</accession>
<dbReference type="GO" id="GO:0003677">
    <property type="term" value="F:DNA binding"/>
    <property type="evidence" value="ECO:0007669"/>
    <property type="project" value="InterPro"/>
</dbReference>
<dbReference type="AlphaFoldDB" id="A0A5P8JVX7"/>
<dbReference type="RefSeq" id="WP_152164869.1">
    <property type="nucleotide sequence ID" value="NZ_CP045068.1"/>
</dbReference>
<dbReference type="PROSITE" id="PS50943">
    <property type="entry name" value="HTH_CROC1"/>
    <property type="match status" value="1"/>
</dbReference>
<feature type="domain" description="HTH cro/C1-type" evidence="1">
    <location>
        <begin position="7"/>
        <end position="52"/>
    </location>
</feature>
<gene>
    <name evidence="2" type="ORF">LM010_04275</name>
</gene>
<organism evidence="2 3">
    <name type="scientific">Lacticaseibacillus manihotivorans</name>
    <dbReference type="NCBI Taxonomy" id="88233"/>
    <lineage>
        <taxon>Bacteria</taxon>
        <taxon>Bacillati</taxon>
        <taxon>Bacillota</taxon>
        <taxon>Bacilli</taxon>
        <taxon>Lactobacillales</taxon>
        <taxon>Lactobacillaceae</taxon>
        <taxon>Lacticaseibacillus</taxon>
    </lineage>
</organism>
<evidence type="ECO:0000313" key="2">
    <source>
        <dbReference type="EMBL" id="QFQ92934.1"/>
    </source>
</evidence>
<dbReference type="Proteomes" id="UP000388452">
    <property type="component" value="Chromosome"/>
</dbReference>
<dbReference type="SUPFAM" id="SSF47413">
    <property type="entry name" value="lambda repressor-like DNA-binding domains"/>
    <property type="match status" value="1"/>
</dbReference>
<reference evidence="2 3" key="1">
    <citation type="submission" date="2019-10" db="EMBL/GenBank/DDBJ databases">
        <title>Genome sequencing of Lactobacillus manihotivorans.</title>
        <authorList>
            <person name="Kim K."/>
        </authorList>
    </citation>
    <scope>NUCLEOTIDE SEQUENCE [LARGE SCALE GENOMIC DNA]</scope>
    <source>
        <strain evidence="2 3">LM010</strain>
    </source>
</reference>
<sequence length="87" mass="9958">MLDSFHITQVDFAERIGVSQKHLSKVLNHKAFISASVAKSIELVTGTPAKLLLRLDTNYRLMHTAAPSKYEKPDQPNYLKRYDWVTI</sequence>
<dbReference type="InterPro" id="IPR001387">
    <property type="entry name" value="Cro/C1-type_HTH"/>
</dbReference>